<dbReference type="Proteomes" id="UP000670092">
    <property type="component" value="Unassembled WGS sequence"/>
</dbReference>
<protein>
    <submittedName>
        <fullName evidence="1">Uncharacterized protein</fullName>
    </submittedName>
</protein>
<sequence length="84" mass="9842">MVRGVYQTHQSGHYGRDYQKRDTLSLEMQAEIQQVLEQFVTRDRETAYQENQSHRPIQDSVFRSNDATMLAHLWKVVCEGTANI</sequence>
<reference evidence="1 2" key="1">
    <citation type="submission" date="2021-01" db="EMBL/GenBank/DDBJ databases">
        <title>Chromosome-level genome assembly of a human fungal pathogen reveals clustering of transcriptionally co-regulated genes.</title>
        <authorList>
            <person name="Voorhies M."/>
            <person name="Cohen S."/>
            <person name="Shea T.P."/>
            <person name="Petrus S."/>
            <person name="Munoz J.F."/>
            <person name="Poplawski S."/>
            <person name="Goldman W.E."/>
            <person name="Michael T."/>
            <person name="Cuomo C.A."/>
            <person name="Sil A."/>
            <person name="Beyhan S."/>
        </authorList>
    </citation>
    <scope>NUCLEOTIDE SEQUENCE [LARGE SCALE GENOMIC DNA]</scope>
    <source>
        <strain evidence="1 2">G184AR</strain>
    </source>
</reference>
<proteinExistence type="predicted"/>
<dbReference type="AlphaFoldDB" id="A0A8H8CVF1"/>
<dbReference type="EMBL" id="JAEVHI010000005">
    <property type="protein sequence ID" value="KAG5291154.1"/>
    <property type="molecule type" value="Genomic_DNA"/>
</dbReference>
<organism evidence="1 2">
    <name type="scientific">Ajellomyces capsulatus</name>
    <name type="common">Darling's disease fungus</name>
    <name type="synonym">Histoplasma capsulatum</name>
    <dbReference type="NCBI Taxonomy" id="5037"/>
    <lineage>
        <taxon>Eukaryota</taxon>
        <taxon>Fungi</taxon>
        <taxon>Dikarya</taxon>
        <taxon>Ascomycota</taxon>
        <taxon>Pezizomycotina</taxon>
        <taxon>Eurotiomycetes</taxon>
        <taxon>Eurotiomycetidae</taxon>
        <taxon>Onygenales</taxon>
        <taxon>Ajellomycetaceae</taxon>
        <taxon>Histoplasma</taxon>
    </lineage>
</organism>
<evidence type="ECO:0000313" key="1">
    <source>
        <dbReference type="EMBL" id="KAG5291154.1"/>
    </source>
</evidence>
<name>A0A8H8CVF1_AJECA</name>
<dbReference type="VEuPathDB" id="FungiDB:I7I52_08394"/>
<gene>
    <name evidence="1" type="ORF">I7I52_08394</name>
</gene>
<accession>A0A8H8CVF1</accession>
<comment type="caution">
    <text evidence="1">The sequence shown here is derived from an EMBL/GenBank/DDBJ whole genome shotgun (WGS) entry which is preliminary data.</text>
</comment>
<evidence type="ECO:0000313" key="2">
    <source>
        <dbReference type="Proteomes" id="UP000670092"/>
    </source>
</evidence>